<accession>A0A7X1HUA2</accession>
<proteinExistence type="predicted"/>
<evidence type="ECO:0000313" key="2">
    <source>
        <dbReference type="Proteomes" id="UP000592342"/>
    </source>
</evidence>
<gene>
    <name evidence="1" type="ORF">H7U16_25945</name>
</gene>
<sequence length="130" mass="14888">MIVELNVFNVSHQHVDIDDLSEVNMIENAIHDSFLSSFNDDPLEKCLTHSNMNIDENCLVNEVNSSLETIPLRDTKVETLQLSRPVMLPSIERPPQLELKPLLHSLKYVFLGPSETLPRHHKHPTSNKEQ</sequence>
<protein>
    <submittedName>
        <fullName evidence="1">Uncharacterized protein</fullName>
    </submittedName>
</protein>
<organism evidence="1 2">
    <name type="scientific">Klebsiella pneumoniae</name>
    <dbReference type="NCBI Taxonomy" id="573"/>
    <lineage>
        <taxon>Bacteria</taxon>
        <taxon>Pseudomonadati</taxon>
        <taxon>Pseudomonadota</taxon>
        <taxon>Gammaproteobacteria</taxon>
        <taxon>Enterobacterales</taxon>
        <taxon>Enterobacteriaceae</taxon>
        <taxon>Klebsiella/Raoultella group</taxon>
        <taxon>Klebsiella</taxon>
        <taxon>Klebsiella pneumoniae complex</taxon>
    </lineage>
</organism>
<dbReference type="AlphaFoldDB" id="A0A7X1HUA2"/>
<name>A0A7X1HUA2_KLEPN</name>
<dbReference type="Proteomes" id="UP000592342">
    <property type="component" value="Unassembled WGS sequence"/>
</dbReference>
<reference evidence="1 2" key="1">
    <citation type="submission" date="2020-08" db="EMBL/GenBank/DDBJ databases">
        <title>Tigecycline and colistin resistance in Klebsiella pneumoniae.</title>
        <authorList>
            <person name="Ramesh N."/>
            <person name="Shanthini T."/>
            <person name="Prasanth M."/>
            <person name="Senthilkumar N."/>
            <person name="Meesala Krishna M."/>
            <person name="Guruswami G."/>
        </authorList>
    </citation>
    <scope>NUCLEOTIDE SEQUENCE [LARGE SCALE GENOMIC DNA]</scope>
    <source>
        <strain evidence="1 2">SHM 84</strain>
    </source>
</reference>
<evidence type="ECO:0000313" key="1">
    <source>
        <dbReference type="EMBL" id="MBC2863254.1"/>
    </source>
</evidence>
<comment type="caution">
    <text evidence="1">The sequence shown here is derived from an EMBL/GenBank/DDBJ whole genome shotgun (WGS) entry which is preliminary data.</text>
</comment>
<dbReference type="EMBL" id="JACLRA010000002">
    <property type="protein sequence ID" value="MBC2863254.1"/>
    <property type="molecule type" value="Genomic_DNA"/>
</dbReference>